<evidence type="ECO:0000256" key="1">
    <source>
        <dbReference type="ARBA" id="ARBA00022450"/>
    </source>
</evidence>
<dbReference type="EMBL" id="CP012159">
    <property type="protein sequence ID" value="AKT40133.1"/>
    <property type="molecule type" value="Genomic_DNA"/>
</dbReference>
<dbReference type="PANTHER" id="PTHR44845:SF6">
    <property type="entry name" value="BETA-ALANINE-ACTIVATING ENZYME"/>
    <property type="match status" value="1"/>
</dbReference>
<protein>
    <submittedName>
        <fullName evidence="5">Nonribosomal peptide synthase</fullName>
    </submittedName>
</protein>
<dbReference type="Gene3D" id="1.10.1200.10">
    <property type="entry name" value="ACP-like"/>
    <property type="match status" value="1"/>
</dbReference>
<sequence>MRLGSGLGCVESLEDRDAGLEEERATATLGALFEAQAARTPDAVAVELEGQTITYRELRHRATCLADELRRLEVGPGVPVALLADRSIAEIIGIVGILVAGGVHVPLDPSEPEERLRHMVDQVEAKVLLSTSGHPMPSYFEGYHGVVDPGYLAEFSRHGIPPDDDPTTAASVFVPGHIDNPACVMFSPGAAGSPRGVAVSHRAILRLVSEARASGLGRHDRVMLASPPHHDAFLLERWGALLQGARLVVMPQETLLSATAFRDAVRAAAISVMFLSTARFHALSAQAPEAFDEVTLLVINGAPLAPPAAQAVLRRGAPKRLLNGYGPAATMLSTACSLLGSPSGPRDLPRVEPLFDRRAYVLDEDLQVAPAGIPGELYLTGDGPGLASVREPSLTARCFSPDPFSTRPGGRMYRTGDHARSLPDGTIELLGRSSSSSEPPGQERAPGRGTRGGDIDALSSSAPSHHRWKPRGIEGESELPRTRTEQRLARLWRELLGVEPVFRQDAFFTLGGDATMAARLWLRIRKEFGTTLPCESIYTSPTLEHLARRVDDEQRSPRKVPSMTGGLLTHHARLDPHIRPVPGVRPPAAMAKCIFLTGATGYLGAFLLRDLVKNTDAEIHCLIRATDAAHGLHLIEEALDEHDLWSPSYRSRIVPVPGSLSGFRLGLDAEQLDELSWKIDAIYHCGAEGDHLEPYFLQRARIVGGTQELLRLSCTSKLKPFHHVSTHSVFGPVGYFKGLSLLREGDDLDLGAPILSVGTGSQQSQWVAEKLIVAARQRGLPVSVYRPGSILGDASRGVAHPNAFVFRLLGGCIEAGCVPDLPRMRQLFVSVDQVSAAITAISRDPSGWGGVYHLVPPARKSVDLLQFFELAAEMGHPLERLPYAEWLERVTRLIEPLPAHPLLPFLPMLIEQVHDGRSRLQLWEGTPAHDDTNTRTALASSGLPCPPLELADVRTYLAQLVRSGSLPPAQPRRVLGGRSETSTSEDTAPPGRGRVATLTPA</sequence>
<keyword evidence="2" id="KW-0597">Phosphoprotein</keyword>
<dbReference type="InterPro" id="IPR036291">
    <property type="entry name" value="NAD(P)-bd_dom_sf"/>
</dbReference>
<dbReference type="KEGG" id="ccro:CMC5_042860"/>
<feature type="region of interest" description="Disordered" evidence="3">
    <location>
        <begin position="398"/>
        <end position="481"/>
    </location>
</feature>
<name>A0A0K1EHS9_CHOCO</name>
<dbReference type="Gene3D" id="3.40.50.980">
    <property type="match status" value="2"/>
</dbReference>
<dbReference type="PANTHER" id="PTHR44845">
    <property type="entry name" value="CARRIER DOMAIN-CONTAINING PROTEIN"/>
    <property type="match status" value="1"/>
</dbReference>
<dbReference type="InterPro" id="IPR010080">
    <property type="entry name" value="Thioester_reductase-like_dom"/>
</dbReference>
<keyword evidence="6" id="KW-1185">Reference proteome</keyword>
<proteinExistence type="predicted"/>
<dbReference type="Pfam" id="PF00501">
    <property type="entry name" value="AMP-binding"/>
    <property type="match status" value="1"/>
</dbReference>
<dbReference type="RefSeq" id="WP_156338760.1">
    <property type="nucleotide sequence ID" value="NZ_CP012159.1"/>
</dbReference>
<dbReference type="PROSITE" id="PS50075">
    <property type="entry name" value="CARRIER"/>
    <property type="match status" value="1"/>
</dbReference>
<accession>A0A0K1EHS9</accession>
<dbReference type="SUPFAM" id="SSF47336">
    <property type="entry name" value="ACP-like"/>
    <property type="match status" value="1"/>
</dbReference>
<dbReference type="Pfam" id="PF07993">
    <property type="entry name" value="NAD_binding_4"/>
    <property type="match status" value="1"/>
</dbReference>
<dbReference type="Gene3D" id="2.30.38.10">
    <property type="entry name" value="Luciferase, Domain 3"/>
    <property type="match status" value="1"/>
</dbReference>
<dbReference type="OrthoDB" id="9757540at2"/>
<evidence type="ECO:0000256" key="2">
    <source>
        <dbReference type="ARBA" id="ARBA00022553"/>
    </source>
</evidence>
<gene>
    <name evidence="5" type="ORF">CMC5_042860</name>
</gene>
<evidence type="ECO:0000313" key="5">
    <source>
        <dbReference type="EMBL" id="AKT40133.1"/>
    </source>
</evidence>
<evidence type="ECO:0000256" key="3">
    <source>
        <dbReference type="SAM" id="MobiDB-lite"/>
    </source>
</evidence>
<reference evidence="5 6" key="1">
    <citation type="submission" date="2015-07" db="EMBL/GenBank/DDBJ databases">
        <title>Genome analysis of myxobacterium Chondromyces crocatus Cm c5 reveals a high potential for natural compound synthesis and the genetic basis for the loss of fruiting body formation.</title>
        <authorList>
            <person name="Zaburannyi N."/>
            <person name="Bunk B."/>
            <person name="Maier J."/>
            <person name="Overmann J."/>
            <person name="Mueller R."/>
        </authorList>
    </citation>
    <scope>NUCLEOTIDE SEQUENCE [LARGE SCALE GENOMIC DNA]</scope>
    <source>
        <strain evidence="5 6">Cm c5</strain>
    </source>
</reference>
<dbReference type="InterPro" id="IPR000873">
    <property type="entry name" value="AMP-dep_synth/lig_dom"/>
</dbReference>
<dbReference type="STRING" id="52.CMC5_042860"/>
<dbReference type="InterPro" id="IPR036736">
    <property type="entry name" value="ACP-like_sf"/>
</dbReference>
<dbReference type="CDD" id="cd05235">
    <property type="entry name" value="SDR_e1"/>
    <property type="match status" value="1"/>
</dbReference>
<feature type="domain" description="Carrier" evidence="4">
    <location>
        <begin position="479"/>
        <end position="554"/>
    </location>
</feature>
<dbReference type="Pfam" id="PF00550">
    <property type="entry name" value="PP-binding"/>
    <property type="match status" value="1"/>
</dbReference>
<evidence type="ECO:0000313" key="6">
    <source>
        <dbReference type="Proteomes" id="UP000067626"/>
    </source>
</evidence>
<dbReference type="Gene3D" id="3.40.50.720">
    <property type="entry name" value="NAD(P)-binding Rossmann-like Domain"/>
    <property type="match status" value="1"/>
</dbReference>
<organism evidence="5 6">
    <name type="scientific">Chondromyces crocatus</name>
    <dbReference type="NCBI Taxonomy" id="52"/>
    <lineage>
        <taxon>Bacteria</taxon>
        <taxon>Pseudomonadati</taxon>
        <taxon>Myxococcota</taxon>
        <taxon>Polyangia</taxon>
        <taxon>Polyangiales</taxon>
        <taxon>Polyangiaceae</taxon>
        <taxon>Chondromyces</taxon>
    </lineage>
</organism>
<dbReference type="NCBIfam" id="TIGR01746">
    <property type="entry name" value="Thioester-redct"/>
    <property type="match status" value="1"/>
</dbReference>
<evidence type="ECO:0000259" key="4">
    <source>
        <dbReference type="PROSITE" id="PS50075"/>
    </source>
</evidence>
<feature type="compositionally biased region" description="Basic and acidic residues" evidence="3">
    <location>
        <begin position="471"/>
        <end position="481"/>
    </location>
</feature>
<dbReference type="Proteomes" id="UP000067626">
    <property type="component" value="Chromosome"/>
</dbReference>
<keyword evidence="1" id="KW-0596">Phosphopantetheine</keyword>
<dbReference type="AlphaFoldDB" id="A0A0K1EHS9"/>
<dbReference type="SUPFAM" id="SSF51735">
    <property type="entry name" value="NAD(P)-binding Rossmann-fold domains"/>
    <property type="match status" value="1"/>
</dbReference>
<feature type="region of interest" description="Disordered" evidence="3">
    <location>
        <begin position="967"/>
        <end position="1001"/>
    </location>
</feature>
<dbReference type="InterPro" id="IPR009081">
    <property type="entry name" value="PP-bd_ACP"/>
</dbReference>
<dbReference type="SUPFAM" id="SSF56801">
    <property type="entry name" value="Acetyl-CoA synthetase-like"/>
    <property type="match status" value="1"/>
</dbReference>
<dbReference type="InterPro" id="IPR013120">
    <property type="entry name" value="FAR_NAD-bd"/>
</dbReference>